<accession>A0A127PCJ9</accession>
<name>A0A127PCJ9_9BURK</name>
<proteinExistence type="predicted"/>
<gene>
    <name evidence="5" type="ORF">CFter6_2893</name>
</gene>
<dbReference type="InterPro" id="IPR001677">
    <property type="entry name" value="TbpB_B_D"/>
</dbReference>
<protein>
    <submittedName>
        <fullName evidence="5">Putative lipoprotein</fullName>
    </submittedName>
</protein>
<dbReference type="GO" id="GO:0009279">
    <property type="term" value="C:cell outer membrane"/>
    <property type="evidence" value="ECO:0007669"/>
    <property type="project" value="UniProtKB-SubCell"/>
</dbReference>
<dbReference type="Gene3D" id="2.40.160.90">
    <property type="match status" value="1"/>
</dbReference>
<feature type="domain" description="Transferrin-binding protein B C-lobe/N-lobe beta-barrel" evidence="4">
    <location>
        <begin position="287"/>
        <end position="371"/>
    </location>
</feature>
<feature type="compositionally biased region" description="Pro residues" evidence="2">
    <location>
        <begin position="37"/>
        <end position="79"/>
    </location>
</feature>
<dbReference type="EMBL" id="CP013232">
    <property type="protein sequence ID" value="AMO95559.1"/>
    <property type="molecule type" value="Genomic_DNA"/>
</dbReference>
<feature type="signal peptide" evidence="3">
    <location>
        <begin position="1"/>
        <end position="20"/>
    </location>
</feature>
<feature type="chain" id="PRO_5007276860" evidence="3">
    <location>
        <begin position="21"/>
        <end position="395"/>
    </location>
</feature>
<dbReference type="AlphaFoldDB" id="A0A127PCJ9"/>
<keyword evidence="5" id="KW-0449">Lipoprotein</keyword>
<organism evidence="5">
    <name type="scientific">Collimonas fungivorans</name>
    <dbReference type="NCBI Taxonomy" id="158899"/>
    <lineage>
        <taxon>Bacteria</taxon>
        <taxon>Pseudomonadati</taxon>
        <taxon>Pseudomonadota</taxon>
        <taxon>Betaproteobacteria</taxon>
        <taxon>Burkholderiales</taxon>
        <taxon>Oxalobacteraceae</taxon>
        <taxon>Collimonas</taxon>
    </lineage>
</organism>
<dbReference type="SUPFAM" id="SSF56925">
    <property type="entry name" value="OMPA-like"/>
    <property type="match status" value="1"/>
</dbReference>
<feature type="region of interest" description="Disordered" evidence="2">
    <location>
        <begin position="26"/>
        <end position="83"/>
    </location>
</feature>
<dbReference type="InterPro" id="IPR011250">
    <property type="entry name" value="OMP/PagP_B-barrel"/>
</dbReference>
<sequence>MGYCSLKGVLPAICCSIILAGCGGGGDSGGGSSTPPVTTPPVTTPPVTTPPVTTPPVTTPPVTTPPVTTPPVTTPPVTTPPVTAIPDPASYTKLIDMPVGPIAKVQNVLIAADSNGNELNRISNHVSGDIAFRLLAKTQNKGGYVSQLGIAGHNITSRLTTNFEESVIPLSSISQKISGKSYDLSVSPDSWGQRRGEPREVLLITPADGDGYVGMGIWRLAVGQEMSFFGVQVVANSFAFGSETVGQGLNQIRSGDYAGMTAGFPMTKGDSVFFPFSPILAGAIKWTVDVESHKVRASIPGMVAKSMPSFIDTWNDIDSGTSASIASCEATIDIANNTFSCDLTSTSKNDIRGKLSGRFYGPNGEEMGGVLNYYYVSVLGQEERGVTAGFSLKLQ</sequence>
<dbReference type="Proteomes" id="UP000072421">
    <property type="component" value="Chromosome"/>
</dbReference>
<evidence type="ECO:0000256" key="2">
    <source>
        <dbReference type="SAM" id="MobiDB-lite"/>
    </source>
</evidence>
<evidence type="ECO:0000256" key="1">
    <source>
        <dbReference type="ARBA" id="ARBA00004442"/>
    </source>
</evidence>
<comment type="subcellular location">
    <subcellularLocation>
        <location evidence="1">Cell outer membrane</location>
    </subcellularLocation>
</comment>
<dbReference type="Pfam" id="PF01298">
    <property type="entry name" value="TbpB_B_D"/>
    <property type="match status" value="1"/>
</dbReference>
<evidence type="ECO:0000313" key="6">
    <source>
        <dbReference type="Proteomes" id="UP000072421"/>
    </source>
</evidence>
<dbReference type="PATRIC" id="fig|158899.10.peg.2890"/>
<reference evidence="5 6" key="1">
    <citation type="submission" date="2015-11" db="EMBL/GenBank/DDBJ databases">
        <title>Exploring the genomic traits of fungus-feeding bacterial genus Collimonas.</title>
        <authorList>
            <person name="Song C."/>
            <person name="Schmidt R."/>
            <person name="de Jager V."/>
            <person name="Krzyzanowska D."/>
            <person name="Jongedijk E."/>
            <person name="Cankar K."/>
            <person name="Beekwilder J."/>
            <person name="van Veen A."/>
            <person name="de Boer W."/>
            <person name="van Veen J.A."/>
            <person name="Garbeva P."/>
        </authorList>
    </citation>
    <scope>NUCLEOTIDE SEQUENCE [LARGE SCALE GENOMIC DNA]</scope>
    <source>
        <strain evidence="5 6">Ter6</strain>
    </source>
</reference>
<evidence type="ECO:0000259" key="4">
    <source>
        <dbReference type="Pfam" id="PF01298"/>
    </source>
</evidence>
<evidence type="ECO:0000256" key="3">
    <source>
        <dbReference type="SAM" id="SignalP"/>
    </source>
</evidence>
<keyword evidence="3" id="KW-0732">Signal</keyword>
<evidence type="ECO:0000313" key="5">
    <source>
        <dbReference type="EMBL" id="AMO95559.1"/>
    </source>
</evidence>
<dbReference type="PROSITE" id="PS51257">
    <property type="entry name" value="PROKAR_LIPOPROTEIN"/>
    <property type="match status" value="1"/>
</dbReference>